<dbReference type="EMBL" id="RBNJ01007854">
    <property type="protein sequence ID" value="RUS27745.1"/>
    <property type="molecule type" value="Genomic_DNA"/>
</dbReference>
<dbReference type="InterPro" id="IPR011600">
    <property type="entry name" value="Pept_C14_caspase"/>
</dbReference>
<reference evidence="4 5" key="1">
    <citation type="journal article" date="2018" name="New Phytol.">
        <title>Phylogenomics of Endogonaceae and evolution of mycorrhizas within Mucoromycota.</title>
        <authorList>
            <person name="Chang Y."/>
            <person name="Desiro A."/>
            <person name="Na H."/>
            <person name="Sandor L."/>
            <person name="Lipzen A."/>
            <person name="Clum A."/>
            <person name="Barry K."/>
            <person name="Grigoriev I.V."/>
            <person name="Martin F.M."/>
            <person name="Stajich J.E."/>
            <person name="Smith M.E."/>
            <person name="Bonito G."/>
            <person name="Spatafora J.W."/>
        </authorList>
    </citation>
    <scope>NUCLEOTIDE SEQUENCE [LARGE SCALE GENOMIC DNA]</scope>
    <source>
        <strain evidence="4 5">AD002</strain>
    </source>
</reference>
<feature type="region of interest" description="Disordered" evidence="2">
    <location>
        <begin position="1"/>
        <end position="27"/>
    </location>
</feature>
<evidence type="ECO:0000259" key="3">
    <source>
        <dbReference type="Pfam" id="PF00656"/>
    </source>
</evidence>
<protein>
    <submittedName>
        <fullName evidence="4">Peptidase C14, caspase domain-containing protein</fullName>
    </submittedName>
</protein>
<comment type="caution">
    <text evidence="4">The sequence shown here is derived from an EMBL/GenBank/DDBJ whole genome shotgun (WGS) entry which is preliminary data.</text>
</comment>
<dbReference type="PANTHER" id="PTHR48104:SF30">
    <property type="entry name" value="METACASPASE-1"/>
    <property type="match status" value="1"/>
</dbReference>
<sequence length="355" mass="40336">MFPGNRRQQEDEYEEEEYGDNPQEDYEEVEGDENIIVHQERGLPDNEDFEYSNLQGKKRALFVGINYVGMDGQLSGCINDVNNMSNFIQENFDFEEILMLTEESDDPDLIPTKANIERAFEWLVEDPQPNDSLFFHYSGHGTRVEDDTGDEEDGFDEAICPLDYEENGVIIDDDIHRILVKPLPAGCRLTALFDSCHSGSVMDLPYLYTTKGMIQSNNPVHGIYNAVNNVKKAILKGDHQKAMVRLEAITSRLKQAALSDKWKSELSSQADVVMFSGCKDKQTSADTSEDTDESEYNFQNTGALSWAFITVLSEEPQLSYSELLQKIHKLLQTKYEQKPQLSSSHPMDMGYTFAI</sequence>
<dbReference type="GO" id="GO:0005737">
    <property type="term" value="C:cytoplasm"/>
    <property type="evidence" value="ECO:0007669"/>
    <property type="project" value="TreeGrafter"/>
</dbReference>
<name>A0A433QD66_9FUNG</name>
<evidence type="ECO:0000313" key="5">
    <source>
        <dbReference type="Proteomes" id="UP000274822"/>
    </source>
</evidence>
<dbReference type="Pfam" id="PF00656">
    <property type="entry name" value="Peptidase_C14"/>
    <property type="match status" value="1"/>
</dbReference>
<dbReference type="GO" id="GO:0006508">
    <property type="term" value="P:proteolysis"/>
    <property type="evidence" value="ECO:0007669"/>
    <property type="project" value="InterPro"/>
</dbReference>
<dbReference type="GO" id="GO:0004197">
    <property type="term" value="F:cysteine-type endopeptidase activity"/>
    <property type="evidence" value="ECO:0007669"/>
    <property type="project" value="InterPro"/>
</dbReference>
<comment type="similarity">
    <text evidence="1">Belongs to the peptidase C14B family.</text>
</comment>
<evidence type="ECO:0000313" key="4">
    <source>
        <dbReference type="EMBL" id="RUS27745.1"/>
    </source>
</evidence>
<keyword evidence="5" id="KW-1185">Reference proteome</keyword>
<feature type="compositionally biased region" description="Acidic residues" evidence="2">
    <location>
        <begin position="11"/>
        <end position="27"/>
    </location>
</feature>
<accession>A0A433QD66</accession>
<dbReference type="AlphaFoldDB" id="A0A433QD66"/>
<feature type="domain" description="Peptidase C14 caspase" evidence="3">
    <location>
        <begin position="57"/>
        <end position="345"/>
    </location>
</feature>
<dbReference type="Proteomes" id="UP000274822">
    <property type="component" value="Unassembled WGS sequence"/>
</dbReference>
<dbReference type="InterPro" id="IPR050452">
    <property type="entry name" value="Metacaspase"/>
</dbReference>
<proteinExistence type="inferred from homology"/>
<evidence type="ECO:0000256" key="2">
    <source>
        <dbReference type="SAM" id="MobiDB-lite"/>
    </source>
</evidence>
<evidence type="ECO:0000256" key="1">
    <source>
        <dbReference type="ARBA" id="ARBA00009005"/>
    </source>
</evidence>
<gene>
    <name evidence="4" type="ORF">BC938DRAFT_482803</name>
</gene>
<dbReference type="Gene3D" id="3.40.50.12660">
    <property type="match status" value="1"/>
</dbReference>
<organism evidence="4 5">
    <name type="scientific">Jimgerdemannia flammicorona</name>
    <dbReference type="NCBI Taxonomy" id="994334"/>
    <lineage>
        <taxon>Eukaryota</taxon>
        <taxon>Fungi</taxon>
        <taxon>Fungi incertae sedis</taxon>
        <taxon>Mucoromycota</taxon>
        <taxon>Mucoromycotina</taxon>
        <taxon>Endogonomycetes</taxon>
        <taxon>Endogonales</taxon>
        <taxon>Endogonaceae</taxon>
        <taxon>Jimgerdemannia</taxon>
    </lineage>
</organism>
<dbReference type="PANTHER" id="PTHR48104">
    <property type="entry name" value="METACASPASE-4"/>
    <property type="match status" value="1"/>
</dbReference>